<feature type="domain" description="N-acetyltransferase" evidence="2">
    <location>
        <begin position="69"/>
        <end position="226"/>
    </location>
</feature>
<dbReference type="EMBL" id="JYIX01000038">
    <property type="protein sequence ID" value="KJL31783.1"/>
    <property type="molecule type" value="Genomic_DNA"/>
</dbReference>
<keyword evidence="4" id="KW-1185">Reference proteome</keyword>
<feature type="region of interest" description="Disordered" evidence="1">
    <location>
        <begin position="1"/>
        <end position="30"/>
    </location>
</feature>
<dbReference type="PROSITE" id="PS51186">
    <property type="entry name" value="GNAT"/>
    <property type="match status" value="1"/>
</dbReference>
<dbReference type="PANTHER" id="PTHR43792:SF1">
    <property type="entry name" value="N-ACETYLTRANSFERASE DOMAIN-CONTAINING PROTEIN"/>
    <property type="match status" value="1"/>
</dbReference>
<dbReference type="Proteomes" id="UP000033740">
    <property type="component" value="Unassembled WGS sequence"/>
</dbReference>
<evidence type="ECO:0000259" key="2">
    <source>
        <dbReference type="PROSITE" id="PS51186"/>
    </source>
</evidence>
<feature type="compositionally biased region" description="Basic and acidic residues" evidence="1">
    <location>
        <begin position="14"/>
        <end position="24"/>
    </location>
</feature>
<keyword evidence="3" id="KW-0808">Transferase</keyword>
<dbReference type="SUPFAM" id="SSF55729">
    <property type="entry name" value="Acyl-CoA N-acyltransferases (Nat)"/>
    <property type="match status" value="1"/>
</dbReference>
<dbReference type="STRING" id="582680.RS86_03063"/>
<evidence type="ECO:0000256" key="1">
    <source>
        <dbReference type="SAM" id="MobiDB-lite"/>
    </source>
</evidence>
<protein>
    <submittedName>
        <fullName evidence="3">Acetyltransferase (GNAT) family protein</fullName>
    </submittedName>
</protein>
<dbReference type="Pfam" id="PF13302">
    <property type="entry name" value="Acetyltransf_3"/>
    <property type="match status" value="1"/>
</dbReference>
<accession>A0A0F0LF81</accession>
<organism evidence="3 4">
    <name type="scientific">Microbacterium azadirachtae</name>
    <dbReference type="NCBI Taxonomy" id="582680"/>
    <lineage>
        <taxon>Bacteria</taxon>
        <taxon>Bacillati</taxon>
        <taxon>Actinomycetota</taxon>
        <taxon>Actinomycetes</taxon>
        <taxon>Micrococcales</taxon>
        <taxon>Microbacteriaceae</taxon>
        <taxon>Microbacterium</taxon>
    </lineage>
</organism>
<reference evidence="3 4" key="1">
    <citation type="submission" date="2015-02" db="EMBL/GenBank/DDBJ databases">
        <title>Draft genome sequences of ten Microbacterium spp. with emphasis on heavy metal contaminated environments.</title>
        <authorList>
            <person name="Corretto E."/>
        </authorList>
    </citation>
    <scope>NUCLEOTIDE SEQUENCE [LARGE SCALE GENOMIC DNA]</scope>
    <source>
        <strain evidence="3 4">ARN176</strain>
    </source>
</reference>
<dbReference type="PANTHER" id="PTHR43792">
    <property type="entry name" value="GNAT FAMILY, PUTATIVE (AFU_ORTHOLOGUE AFUA_3G00765)-RELATED-RELATED"/>
    <property type="match status" value="1"/>
</dbReference>
<evidence type="ECO:0000313" key="3">
    <source>
        <dbReference type="EMBL" id="KJL31783.1"/>
    </source>
</evidence>
<proteinExistence type="predicted"/>
<dbReference type="InterPro" id="IPR051531">
    <property type="entry name" value="N-acetyltransferase"/>
</dbReference>
<name>A0A0F0LF81_9MICO</name>
<dbReference type="InterPro" id="IPR016181">
    <property type="entry name" value="Acyl_CoA_acyltransferase"/>
</dbReference>
<dbReference type="AlphaFoldDB" id="A0A0F0LF81"/>
<dbReference type="GO" id="GO:0016747">
    <property type="term" value="F:acyltransferase activity, transferring groups other than amino-acyl groups"/>
    <property type="evidence" value="ECO:0007669"/>
    <property type="project" value="InterPro"/>
</dbReference>
<dbReference type="Gene3D" id="3.40.630.30">
    <property type="match status" value="1"/>
</dbReference>
<dbReference type="InterPro" id="IPR000182">
    <property type="entry name" value="GNAT_dom"/>
</dbReference>
<evidence type="ECO:0000313" key="4">
    <source>
        <dbReference type="Proteomes" id="UP000033740"/>
    </source>
</evidence>
<comment type="caution">
    <text evidence="3">The sequence shown here is derived from an EMBL/GenBank/DDBJ whole genome shotgun (WGS) entry which is preliminary data.</text>
</comment>
<sequence length="226" mass="25299">MAGVPRFGSMAGIVHRDPTHEHRVLQHPGGEGSWMRAVRDAIPLRRPDFLRGPKARAPLVARTLVTPRLLLRPYRTADTADWFRIQSSPTIREFLPWPVRSRRASARHLQHRTRRTRLCYDGDFLALAVTRGDVVIGDVSLHLRGTDPLTFGAEIGWLLLPSCTGQGYAAEAATALIDVAFAELGVNWIAAVIHEDNHPSLRLAERLGFHFGGRTPDGQYRLVRVR</sequence>
<dbReference type="PATRIC" id="fig|582680.6.peg.3139"/>
<gene>
    <name evidence="3" type="ORF">RS86_03063</name>
</gene>